<dbReference type="OrthoDB" id="438179at2759"/>
<name>A0A2T6ZCC7_TUBBO</name>
<dbReference type="EMBL" id="NESQ01000409">
    <property type="protein sequence ID" value="PUU73148.1"/>
    <property type="molecule type" value="Genomic_DNA"/>
</dbReference>
<sequence>MLRDYFKFEVQFVPNVTDVDDKVGSFFPSDFRSRGKYMEWLRTEPSNLLDLWSMLYIKSTLP</sequence>
<feature type="non-terminal residue" evidence="1">
    <location>
        <position position="62"/>
    </location>
</feature>
<evidence type="ECO:0000313" key="2">
    <source>
        <dbReference type="Proteomes" id="UP000244722"/>
    </source>
</evidence>
<reference evidence="1 2" key="1">
    <citation type="submission" date="2017-04" db="EMBL/GenBank/DDBJ databases">
        <title>Draft genome sequence of Tuber borchii Vittad., a whitish edible truffle.</title>
        <authorList>
            <consortium name="DOE Joint Genome Institute"/>
            <person name="Murat C."/>
            <person name="Kuo A."/>
            <person name="Barry K.W."/>
            <person name="Clum A."/>
            <person name="Dockter R.B."/>
            <person name="Fauchery L."/>
            <person name="Iotti M."/>
            <person name="Kohler A."/>
            <person name="Labutti K."/>
            <person name="Lindquist E.A."/>
            <person name="Lipzen A."/>
            <person name="Ohm R.A."/>
            <person name="Wang M."/>
            <person name="Grigoriev I.V."/>
            <person name="Zambonelli A."/>
            <person name="Martin F.M."/>
        </authorList>
    </citation>
    <scope>NUCLEOTIDE SEQUENCE [LARGE SCALE GENOMIC DNA]</scope>
    <source>
        <strain evidence="1 2">Tbo3840</strain>
    </source>
</reference>
<gene>
    <name evidence="1" type="ORF">B9Z19DRAFT_1164615</name>
</gene>
<comment type="caution">
    <text evidence="1">The sequence shown here is derived from an EMBL/GenBank/DDBJ whole genome shotgun (WGS) entry which is preliminary data.</text>
</comment>
<dbReference type="AlphaFoldDB" id="A0A2T6ZCC7"/>
<dbReference type="Proteomes" id="UP000244722">
    <property type="component" value="Unassembled WGS sequence"/>
</dbReference>
<proteinExistence type="predicted"/>
<protein>
    <submittedName>
        <fullName evidence="1">Uncharacterized protein</fullName>
    </submittedName>
</protein>
<evidence type="ECO:0000313" key="1">
    <source>
        <dbReference type="EMBL" id="PUU73148.1"/>
    </source>
</evidence>
<keyword evidence="2" id="KW-1185">Reference proteome</keyword>
<accession>A0A2T6ZCC7</accession>
<organism evidence="1 2">
    <name type="scientific">Tuber borchii</name>
    <name type="common">White truffle</name>
    <dbReference type="NCBI Taxonomy" id="42251"/>
    <lineage>
        <taxon>Eukaryota</taxon>
        <taxon>Fungi</taxon>
        <taxon>Dikarya</taxon>
        <taxon>Ascomycota</taxon>
        <taxon>Pezizomycotina</taxon>
        <taxon>Pezizomycetes</taxon>
        <taxon>Pezizales</taxon>
        <taxon>Tuberaceae</taxon>
        <taxon>Tuber</taxon>
    </lineage>
</organism>